<gene>
    <name evidence="4" type="primary">hrp1</name>
    <name evidence="4" type="ORF">BFL36_00065</name>
</gene>
<evidence type="ECO:0000256" key="2">
    <source>
        <dbReference type="PROSITE-ProRule" id="PRU00703"/>
    </source>
</evidence>
<accession>A0A251YYD0</accession>
<keyword evidence="1 2" id="KW-0129">CBS domain</keyword>
<dbReference type="InterPro" id="IPR051257">
    <property type="entry name" value="Diverse_CBS-Domain"/>
</dbReference>
<dbReference type="PANTHER" id="PTHR43080:SF2">
    <property type="entry name" value="CBS DOMAIN-CONTAINING PROTEIN"/>
    <property type="match status" value="1"/>
</dbReference>
<dbReference type="PANTHER" id="PTHR43080">
    <property type="entry name" value="CBS DOMAIN-CONTAINING PROTEIN CBSX3, MITOCHONDRIAL"/>
    <property type="match status" value="1"/>
</dbReference>
<name>A0A251YYD0_9MICO</name>
<sequence>MATARDIMTEGAECVAPDDTLTEAARRMRDLDVGALPICGSDGRLAGMVTDRDIVVGCIADGGDPSTATVGSLGLTEVVTIGADDDAEEIRRTMSEHQVRRLPVVDGHDLVGMVSLADVARALDDGTVADVAQGVSK</sequence>
<dbReference type="RefSeq" id="WP_086515990.1">
    <property type="nucleotide sequence ID" value="NZ_MDJY01000001.1"/>
</dbReference>
<dbReference type="PROSITE" id="PS51371">
    <property type="entry name" value="CBS"/>
    <property type="match status" value="2"/>
</dbReference>
<dbReference type="Gene3D" id="3.10.580.10">
    <property type="entry name" value="CBS-domain"/>
    <property type="match status" value="1"/>
</dbReference>
<reference evidence="4 5" key="1">
    <citation type="submission" date="2016-08" db="EMBL/GenBank/DDBJ databases">
        <title>Genome sequence of Clavibacter michiganensis spp strain CFBP8017.</title>
        <authorList>
            <person name="Thapa S.P."/>
            <person name="Coaker G."/>
            <person name="Jacques M.-A."/>
        </authorList>
    </citation>
    <scope>NUCLEOTIDE SEQUENCE [LARGE SCALE GENOMIC DNA]</scope>
    <source>
        <strain evidence="4">CFBP8017</strain>
    </source>
</reference>
<comment type="caution">
    <text evidence="4">The sequence shown here is derived from an EMBL/GenBank/DDBJ whole genome shotgun (WGS) entry which is preliminary data.</text>
</comment>
<dbReference type="InterPro" id="IPR046342">
    <property type="entry name" value="CBS_dom_sf"/>
</dbReference>
<feature type="domain" description="CBS" evidence="3">
    <location>
        <begin position="74"/>
        <end position="131"/>
    </location>
</feature>
<evidence type="ECO:0000256" key="1">
    <source>
        <dbReference type="ARBA" id="ARBA00023122"/>
    </source>
</evidence>
<dbReference type="AlphaFoldDB" id="A0A251YYD0"/>
<dbReference type="InterPro" id="IPR000644">
    <property type="entry name" value="CBS_dom"/>
</dbReference>
<evidence type="ECO:0000313" key="5">
    <source>
        <dbReference type="Proteomes" id="UP000195011"/>
    </source>
</evidence>
<feature type="domain" description="CBS" evidence="3">
    <location>
        <begin position="8"/>
        <end position="66"/>
    </location>
</feature>
<dbReference type="SMART" id="SM00116">
    <property type="entry name" value="CBS"/>
    <property type="match status" value="2"/>
</dbReference>
<dbReference type="Pfam" id="PF00571">
    <property type="entry name" value="CBS"/>
    <property type="match status" value="2"/>
</dbReference>
<dbReference type="Proteomes" id="UP000195011">
    <property type="component" value="Unassembled WGS sequence"/>
</dbReference>
<dbReference type="SUPFAM" id="SSF54631">
    <property type="entry name" value="CBS-domain pair"/>
    <property type="match status" value="1"/>
</dbReference>
<evidence type="ECO:0000313" key="4">
    <source>
        <dbReference type="EMBL" id="OUE29251.1"/>
    </source>
</evidence>
<dbReference type="CDD" id="cd04622">
    <property type="entry name" value="CBS_pair_HRP1_like"/>
    <property type="match status" value="1"/>
</dbReference>
<evidence type="ECO:0000259" key="3">
    <source>
        <dbReference type="PROSITE" id="PS51371"/>
    </source>
</evidence>
<protein>
    <submittedName>
        <fullName evidence="4">Hypoxic response protein 1</fullName>
    </submittedName>
</protein>
<organism evidence="4 5">
    <name type="scientific">Clavibacter michiganensis</name>
    <dbReference type="NCBI Taxonomy" id="28447"/>
    <lineage>
        <taxon>Bacteria</taxon>
        <taxon>Bacillati</taxon>
        <taxon>Actinomycetota</taxon>
        <taxon>Actinomycetes</taxon>
        <taxon>Micrococcales</taxon>
        <taxon>Microbacteriaceae</taxon>
        <taxon>Clavibacter</taxon>
    </lineage>
</organism>
<proteinExistence type="predicted"/>
<dbReference type="EMBL" id="MDJY01000001">
    <property type="protein sequence ID" value="OUE29251.1"/>
    <property type="molecule type" value="Genomic_DNA"/>
</dbReference>